<dbReference type="Pfam" id="PF14436">
    <property type="entry name" value="EndoU_bacteria"/>
    <property type="match status" value="1"/>
</dbReference>
<dbReference type="RefSeq" id="WP_021282287.1">
    <property type="nucleotide sequence ID" value="NZ_JBHRZU010000084.1"/>
</dbReference>
<feature type="domain" description="Bacterial EndoU nuclease" evidence="1">
    <location>
        <begin position="108"/>
        <end position="181"/>
    </location>
</feature>
<accession>A0ABS4K9G7</accession>
<dbReference type="InterPro" id="IPR029501">
    <property type="entry name" value="EndoU_bac"/>
</dbReference>
<sequence>MFAYCANEPINRHDPSGFIWDFLDIGMAALSWADFAKKPSMGGLALAAVDTVAVLPGIPSTGYFRRGAKVADKVSDGIKGAIKSKYVNLASEGRTKHILFGDKTGGGHIWPGAPGKTAFPKGWSADKIMHEVSDIVTDPTLKRTENRVIKGIQRYEVIGVRDGVKIKTITDGKDIITAYPIK</sequence>
<evidence type="ECO:0000313" key="2">
    <source>
        <dbReference type="EMBL" id="MBP2024415.1"/>
    </source>
</evidence>
<gene>
    <name evidence="2" type="ORF">J2Z44_004284</name>
</gene>
<name>A0ABS4K9G7_9CLOT</name>
<dbReference type="Proteomes" id="UP001519308">
    <property type="component" value="Unassembled WGS sequence"/>
</dbReference>
<keyword evidence="3" id="KW-1185">Reference proteome</keyword>
<evidence type="ECO:0000313" key="3">
    <source>
        <dbReference type="Proteomes" id="UP001519308"/>
    </source>
</evidence>
<protein>
    <recommendedName>
        <fullName evidence="1">Bacterial EndoU nuclease domain-containing protein</fullName>
    </recommendedName>
</protein>
<reference evidence="2 3" key="1">
    <citation type="submission" date="2021-03" db="EMBL/GenBank/DDBJ databases">
        <title>Genomic Encyclopedia of Type Strains, Phase IV (KMG-IV): sequencing the most valuable type-strain genomes for metagenomic binning, comparative biology and taxonomic classification.</title>
        <authorList>
            <person name="Goeker M."/>
        </authorList>
    </citation>
    <scope>NUCLEOTIDE SEQUENCE [LARGE SCALE GENOMIC DNA]</scope>
    <source>
        <strain evidence="2 3">DSM 28650</strain>
    </source>
</reference>
<organism evidence="2 3">
    <name type="scientific">Clostridium punense</name>
    <dbReference type="NCBI Taxonomy" id="1054297"/>
    <lineage>
        <taxon>Bacteria</taxon>
        <taxon>Bacillati</taxon>
        <taxon>Bacillota</taxon>
        <taxon>Clostridia</taxon>
        <taxon>Eubacteriales</taxon>
        <taxon>Clostridiaceae</taxon>
        <taxon>Clostridium</taxon>
    </lineage>
</organism>
<evidence type="ECO:0000259" key="1">
    <source>
        <dbReference type="Pfam" id="PF14436"/>
    </source>
</evidence>
<dbReference type="EMBL" id="JAGGLL010000071">
    <property type="protein sequence ID" value="MBP2024415.1"/>
    <property type="molecule type" value="Genomic_DNA"/>
</dbReference>
<proteinExistence type="predicted"/>
<comment type="caution">
    <text evidence="2">The sequence shown here is derived from an EMBL/GenBank/DDBJ whole genome shotgun (WGS) entry which is preliminary data.</text>
</comment>